<proteinExistence type="predicted"/>
<reference evidence="3" key="1">
    <citation type="journal article" date="2014" name="Front. Microbiol.">
        <title>High frequency of phylogenetically diverse reductive dehalogenase-homologous genes in deep subseafloor sedimentary metagenomes.</title>
        <authorList>
            <person name="Kawai M."/>
            <person name="Futagami T."/>
            <person name="Toyoda A."/>
            <person name="Takaki Y."/>
            <person name="Nishi S."/>
            <person name="Hori S."/>
            <person name="Arai W."/>
            <person name="Tsubouchi T."/>
            <person name="Morono Y."/>
            <person name="Uchiyama I."/>
            <person name="Ito T."/>
            <person name="Fujiyama A."/>
            <person name="Inagaki F."/>
            <person name="Takami H."/>
        </authorList>
    </citation>
    <scope>NUCLEOTIDE SEQUENCE</scope>
    <source>
        <strain evidence="3">Expedition CK06-06</strain>
    </source>
</reference>
<dbReference type="AlphaFoldDB" id="X1HZX8"/>
<organism evidence="3">
    <name type="scientific">marine sediment metagenome</name>
    <dbReference type="NCBI Taxonomy" id="412755"/>
    <lineage>
        <taxon>unclassified sequences</taxon>
        <taxon>metagenomes</taxon>
        <taxon>ecological metagenomes</taxon>
    </lineage>
</organism>
<dbReference type="Pfam" id="PF00156">
    <property type="entry name" value="Pribosyltran"/>
    <property type="match status" value="1"/>
</dbReference>
<feature type="domain" description="Phosphoribosyltransferase" evidence="2">
    <location>
        <begin position="115"/>
        <end position="178"/>
    </location>
</feature>
<dbReference type="Gene3D" id="3.30.1310.20">
    <property type="entry name" value="PRTase-like"/>
    <property type="match status" value="1"/>
</dbReference>
<comment type="caution">
    <text evidence="3">The sequence shown here is derived from an EMBL/GenBank/DDBJ whole genome shotgun (WGS) entry which is preliminary data.</text>
</comment>
<keyword evidence="1" id="KW-0812">Transmembrane</keyword>
<sequence length="181" mass="19735">MHHFRRQEPIFENRYDAGRQLATKLTEYKKQPVVVLAIPNGGALVALGVALALEADFDLVISRKIPLPLTPEGGFGAVTDDGTIVLNEEAVKKTGLSKEQINYGVSQVRGEIRQRSLLYYKDRPPSVVSGKTVIIVDDGLASGYTMMAAVESVRHRRPKEIIVAVPAAPATAVKKIEKMAD</sequence>
<evidence type="ECO:0000313" key="3">
    <source>
        <dbReference type="EMBL" id="GAH59399.1"/>
    </source>
</evidence>
<dbReference type="InterPro" id="IPR000836">
    <property type="entry name" value="PRTase_dom"/>
</dbReference>
<protein>
    <recommendedName>
        <fullName evidence="2">Phosphoribosyltransferase domain-containing protein</fullName>
    </recommendedName>
</protein>
<name>X1HZX8_9ZZZZ</name>
<keyword evidence="1" id="KW-0472">Membrane</keyword>
<evidence type="ECO:0000259" key="2">
    <source>
        <dbReference type="Pfam" id="PF00156"/>
    </source>
</evidence>
<dbReference type="InterPro" id="IPR029057">
    <property type="entry name" value="PRTase-like"/>
</dbReference>
<gene>
    <name evidence="3" type="ORF">S03H2_38853</name>
</gene>
<evidence type="ECO:0000256" key="1">
    <source>
        <dbReference type="SAM" id="Phobius"/>
    </source>
</evidence>
<feature type="non-terminal residue" evidence="3">
    <location>
        <position position="181"/>
    </location>
</feature>
<keyword evidence="1" id="KW-1133">Transmembrane helix</keyword>
<dbReference type="CDD" id="cd06223">
    <property type="entry name" value="PRTases_typeI"/>
    <property type="match status" value="1"/>
</dbReference>
<dbReference type="EMBL" id="BARU01023981">
    <property type="protein sequence ID" value="GAH59399.1"/>
    <property type="molecule type" value="Genomic_DNA"/>
</dbReference>
<feature type="transmembrane region" description="Helical" evidence="1">
    <location>
        <begin position="33"/>
        <end position="53"/>
    </location>
</feature>
<accession>X1HZX8</accession>
<dbReference type="Gene3D" id="3.40.50.2020">
    <property type="match status" value="1"/>
</dbReference>
<dbReference type="SUPFAM" id="SSF53271">
    <property type="entry name" value="PRTase-like"/>
    <property type="match status" value="1"/>
</dbReference>